<dbReference type="CDD" id="cd22231">
    <property type="entry name" value="RHH_NikR_HicB-like"/>
    <property type="match status" value="1"/>
</dbReference>
<dbReference type="InterPro" id="IPR013321">
    <property type="entry name" value="Arc_rbn_hlx_hlx"/>
</dbReference>
<organism evidence="2 3">
    <name type="scientific">Phorcysia thermohydrogeniphila</name>
    <dbReference type="NCBI Taxonomy" id="936138"/>
    <lineage>
        <taxon>Bacteria</taxon>
        <taxon>Pseudomonadati</taxon>
        <taxon>Aquificota</taxon>
        <taxon>Aquificia</taxon>
        <taxon>Desulfurobacteriales</taxon>
        <taxon>Desulfurobacteriaceae</taxon>
        <taxon>Phorcysia</taxon>
    </lineage>
</organism>
<name>A0A4R1G7G6_9BACT</name>
<feature type="domain" description="Ribbon-helix-helix protein CopG" evidence="1">
    <location>
        <begin position="4"/>
        <end position="41"/>
    </location>
</feature>
<evidence type="ECO:0000259" key="1">
    <source>
        <dbReference type="Pfam" id="PF01402"/>
    </source>
</evidence>
<dbReference type="AlphaFoldDB" id="A0A4R1G7G6"/>
<evidence type="ECO:0000313" key="2">
    <source>
        <dbReference type="EMBL" id="TCK02483.1"/>
    </source>
</evidence>
<dbReference type="Proteomes" id="UP000295777">
    <property type="component" value="Unassembled WGS sequence"/>
</dbReference>
<dbReference type="Pfam" id="PF01402">
    <property type="entry name" value="RHH_1"/>
    <property type="match status" value="1"/>
</dbReference>
<gene>
    <name evidence="2" type="ORF">CLV27_1658</name>
</gene>
<protein>
    <submittedName>
        <fullName evidence="2">Ribbon-helix-helix CopG family protein</fullName>
    </submittedName>
</protein>
<accession>A0A4R1G7G6</accession>
<comment type="caution">
    <text evidence="2">The sequence shown here is derived from an EMBL/GenBank/DDBJ whole genome shotgun (WGS) entry which is preliminary data.</text>
</comment>
<reference evidence="2 3" key="1">
    <citation type="submission" date="2019-03" db="EMBL/GenBank/DDBJ databases">
        <title>Genomic Encyclopedia of Archaeal and Bacterial Type Strains, Phase II (KMG-II): from individual species to whole genera.</title>
        <authorList>
            <person name="Goeker M."/>
        </authorList>
    </citation>
    <scope>NUCLEOTIDE SEQUENCE [LARGE SCALE GENOMIC DNA]</scope>
    <source>
        <strain evidence="2 3">DSM 24425</strain>
    </source>
</reference>
<keyword evidence="3" id="KW-1185">Reference proteome</keyword>
<dbReference type="EMBL" id="SMFV01000007">
    <property type="protein sequence ID" value="TCK02483.1"/>
    <property type="molecule type" value="Genomic_DNA"/>
</dbReference>
<dbReference type="Gene3D" id="1.10.1220.10">
    <property type="entry name" value="Met repressor-like"/>
    <property type="match status" value="1"/>
</dbReference>
<dbReference type="InterPro" id="IPR002145">
    <property type="entry name" value="CopG"/>
</dbReference>
<evidence type="ECO:0000313" key="3">
    <source>
        <dbReference type="Proteomes" id="UP000295777"/>
    </source>
</evidence>
<dbReference type="GO" id="GO:0006355">
    <property type="term" value="P:regulation of DNA-templated transcription"/>
    <property type="evidence" value="ECO:0007669"/>
    <property type="project" value="InterPro"/>
</dbReference>
<proteinExistence type="predicted"/>
<dbReference type="SUPFAM" id="SSF47598">
    <property type="entry name" value="Ribbon-helix-helix"/>
    <property type="match status" value="1"/>
</dbReference>
<dbReference type="InterPro" id="IPR010985">
    <property type="entry name" value="Ribbon_hlx_hlx"/>
</dbReference>
<sequence length="79" mass="9280">MSARLTISIEEELLKEIKKLAKKEGKSVSEFVRSSLREWLTDRKRRQAGMRLLEFVGSVSEDALKELEAERRRADRDWS</sequence>
<dbReference type="RefSeq" id="WP_165863719.1">
    <property type="nucleotide sequence ID" value="NZ_SMFV01000007.1"/>
</dbReference>